<dbReference type="RefSeq" id="WP_008144414.1">
    <property type="nucleotide sequence ID" value="NZ_CABJGD010000022.1"/>
</dbReference>
<evidence type="ECO:0000313" key="1">
    <source>
        <dbReference type="EMBL" id="RHA74561.1"/>
    </source>
</evidence>
<dbReference type="EMBL" id="QSFT01000022">
    <property type="protein sequence ID" value="RHA74561.1"/>
    <property type="molecule type" value="Genomic_DNA"/>
</dbReference>
<name>A0A413SY30_9BACT</name>
<dbReference type="Proteomes" id="UP000283855">
    <property type="component" value="Unassembled WGS sequence"/>
</dbReference>
<organism evidence="1 2">
    <name type="scientific">Phocaeicola coprophilus</name>
    <dbReference type="NCBI Taxonomy" id="387090"/>
    <lineage>
        <taxon>Bacteria</taxon>
        <taxon>Pseudomonadati</taxon>
        <taxon>Bacteroidota</taxon>
        <taxon>Bacteroidia</taxon>
        <taxon>Bacteroidales</taxon>
        <taxon>Bacteroidaceae</taxon>
        <taxon>Phocaeicola</taxon>
    </lineage>
</organism>
<comment type="caution">
    <text evidence="1">The sequence shown here is derived from an EMBL/GenBank/DDBJ whole genome shotgun (WGS) entry which is preliminary data.</text>
</comment>
<reference evidence="1 2" key="1">
    <citation type="submission" date="2018-08" db="EMBL/GenBank/DDBJ databases">
        <title>A genome reference for cultivated species of the human gut microbiota.</title>
        <authorList>
            <person name="Zou Y."/>
            <person name="Xue W."/>
            <person name="Luo G."/>
        </authorList>
    </citation>
    <scope>NUCLEOTIDE SEQUENCE [LARGE SCALE GENOMIC DNA]</scope>
    <source>
        <strain evidence="1 2">AM42-38</strain>
    </source>
</reference>
<protein>
    <submittedName>
        <fullName evidence="1">Uncharacterized protein</fullName>
    </submittedName>
</protein>
<proteinExistence type="predicted"/>
<gene>
    <name evidence="1" type="ORF">DW921_10160</name>
</gene>
<dbReference type="AlphaFoldDB" id="A0A413SY30"/>
<evidence type="ECO:0000313" key="2">
    <source>
        <dbReference type="Proteomes" id="UP000283855"/>
    </source>
</evidence>
<dbReference type="GeneID" id="78403965"/>
<sequence length="64" mass="7090">MKEEKNRKASYSLCVITGMLCGIVLGTIMDKLAVGISLGLMFATMYYLFFAKSDKNIDDGEKTD</sequence>
<accession>A0A413SY30</accession>